<comment type="caution">
    <text evidence="2">The sequence shown here is derived from an EMBL/GenBank/DDBJ whole genome shotgun (WGS) entry which is preliminary data.</text>
</comment>
<keyword evidence="1" id="KW-1133">Transmembrane helix</keyword>
<evidence type="ECO:0000313" key="2">
    <source>
        <dbReference type="EMBL" id="MCP1384816.1"/>
    </source>
</evidence>
<organism evidence="2 3">
    <name type="scientific">Runella salmonicolor</name>
    <dbReference type="NCBI Taxonomy" id="2950278"/>
    <lineage>
        <taxon>Bacteria</taxon>
        <taxon>Pseudomonadati</taxon>
        <taxon>Bacteroidota</taxon>
        <taxon>Cytophagia</taxon>
        <taxon>Cytophagales</taxon>
        <taxon>Spirosomataceae</taxon>
        <taxon>Runella</taxon>
    </lineage>
</organism>
<keyword evidence="3" id="KW-1185">Reference proteome</keyword>
<sequence>MKTILQNKNLRKSFLITISLILILILVIRFWVLPNFEPELLPGGVIPKDPTWLAIITKLLDSIFVSLSVTVCIGLFLFYIELPDDEKKFEIIESFKLKELFEGERNDTDIWYFSGGLGRHTRVVTIPELAKISQKTNQHKSIKIQIIDPANEIVCANYANYRKGLNSASKLSQEWTVEFVRNESIATIISALLYKNKYPLLDLSICLKNNFSTLRIDLSTKVAIITKEDLKEPALICRSGSFLYRTYREELLQTFKEYKPINTALNFPYNIESISIQDVKTMLEKLDINIDLENETILKVLEIIKNKINPYE</sequence>
<evidence type="ECO:0000256" key="1">
    <source>
        <dbReference type="SAM" id="Phobius"/>
    </source>
</evidence>
<keyword evidence="1" id="KW-0472">Membrane</keyword>
<evidence type="ECO:0000313" key="3">
    <source>
        <dbReference type="Proteomes" id="UP001204772"/>
    </source>
</evidence>
<dbReference type="Proteomes" id="UP001204772">
    <property type="component" value="Unassembled WGS sequence"/>
</dbReference>
<dbReference type="EMBL" id="JAMZEL010000009">
    <property type="protein sequence ID" value="MCP1384816.1"/>
    <property type="molecule type" value="Genomic_DNA"/>
</dbReference>
<reference evidence="2 3" key="1">
    <citation type="submission" date="2022-06" db="EMBL/GenBank/DDBJ databases">
        <title>Runella sp. S5 genome sequencing.</title>
        <authorList>
            <person name="Park S."/>
        </authorList>
    </citation>
    <scope>NUCLEOTIDE SEQUENCE [LARGE SCALE GENOMIC DNA]</scope>
    <source>
        <strain evidence="2 3">S5</strain>
    </source>
</reference>
<feature type="transmembrane region" description="Helical" evidence="1">
    <location>
        <begin position="52"/>
        <end position="80"/>
    </location>
</feature>
<proteinExistence type="predicted"/>
<feature type="transmembrane region" description="Helical" evidence="1">
    <location>
        <begin position="12"/>
        <end position="32"/>
    </location>
</feature>
<name>A0ABT1FSS8_9BACT</name>
<accession>A0ABT1FSS8</accession>
<protein>
    <submittedName>
        <fullName evidence="2">Uncharacterized protein</fullName>
    </submittedName>
</protein>
<dbReference type="RefSeq" id="WP_253530679.1">
    <property type="nucleotide sequence ID" value="NZ_JAMZEL010000009.1"/>
</dbReference>
<keyword evidence="1" id="KW-0812">Transmembrane</keyword>
<gene>
    <name evidence="2" type="ORF">NCI00_20440</name>
</gene>